<dbReference type="InterPro" id="IPR027417">
    <property type="entry name" value="P-loop_NTPase"/>
</dbReference>
<dbReference type="SMART" id="SM00490">
    <property type="entry name" value="HELICc"/>
    <property type="match status" value="1"/>
</dbReference>
<evidence type="ECO:0000313" key="20">
    <source>
        <dbReference type="Proteomes" id="UP000055060"/>
    </source>
</evidence>
<dbReference type="InterPro" id="IPR004609">
    <property type="entry name" value="ATP-dep_DNA_helicase_RecG"/>
</dbReference>
<dbReference type="PANTHER" id="PTHR47964">
    <property type="entry name" value="ATP-DEPENDENT DNA HELICASE HOMOLOG RECG, CHLOROPLASTIC"/>
    <property type="match status" value="1"/>
</dbReference>
<organism evidence="19">
    <name type="scientific">Longilinea arvoryzae</name>
    <dbReference type="NCBI Taxonomy" id="360412"/>
    <lineage>
        <taxon>Bacteria</taxon>
        <taxon>Bacillati</taxon>
        <taxon>Chloroflexota</taxon>
        <taxon>Anaerolineae</taxon>
        <taxon>Anaerolineales</taxon>
        <taxon>Anaerolineaceae</taxon>
        <taxon>Longilinea</taxon>
    </lineage>
</organism>
<evidence type="ECO:0000256" key="4">
    <source>
        <dbReference type="ARBA" id="ARBA00022763"/>
    </source>
</evidence>
<proteinExistence type="inferred from homology"/>
<evidence type="ECO:0000313" key="19">
    <source>
        <dbReference type="EMBL" id="GAP14596.1"/>
    </source>
</evidence>
<dbReference type="RefSeq" id="WP_075073838.1">
    <property type="nucleotide sequence ID" value="NZ_DF967972.1"/>
</dbReference>
<evidence type="ECO:0000256" key="7">
    <source>
        <dbReference type="ARBA" id="ARBA00022840"/>
    </source>
</evidence>
<dbReference type="NCBIfam" id="TIGR00643">
    <property type="entry name" value="recG"/>
    <property type="match status" value="1"/>
</dbReference>
<dbReference type="Pfam" id="PF19833">
    <property type="entry name" value="RecG_dom3_C"/>
    <property type="match status" value="1"/>
</dbReference>
<keyword evidence="9 15" id="KW-0233">DNA recombination</keyword>
<dbReference type="GO" id="GO:0043138">
    <property type="term" value="F:3'-5' DNA helicase activity"/>
    <property type="evidence" value="ECO:0007669"/>
    <property type="project" value="UniProtKB-EC"/>
</dbReference>
<evidence type="ECO:0000256" key="16">
    <source>
        <dbReference type="SAM" id="MobiDB-lite"/>
    </source>
</evidence>
<evidence type="ECO:0000256" key="15">
    <source>
        <dbReference type="RuleBase" id="RU363016"/>
    </source>
</evidence>
<evidence type="ECO:0000256" key="2">
    <source>
        <dbReference type="ARBA" id="ARBA00017846"/>
    </source>
</evidence>
<dbReference type="SUPFAM" id="SSF50249">
    <property type="entry name" value="Nucleic acid-binding proteins"/>
    <property type="match status" value="1"/>
</dbReference>
<keyword evidence="8" id="KW-0238">DNA-binding</keyword>
<dbReference type="PROSITE" id="PS51194">
    <property type="entry name" value="HELICASE_CTER"/>
    <property type="match status" value="1"/>
</dbReference>
<feature type="region of interest" description="Disordered" evidence="16">
    <location>
        <begin position="83"/>
        <end position="143"/>
    </location>
</feature>
<dbReference type="Pfam" id="PF00270">
    <property type="entry name" value="DEAD"/>
    <property type="match status" value="1"/>
</dbReference>
<dbReference type="NCBIfam" id="NF008165">
    <property type="entry name" value="PRK10917.1-3"/>
    <property type="match status" value="1"/>
</dbReference>
<dbReference type="Gene3D" id="3.40.50.300">
    <property type="entry name" value="P-loop containing nucleotide triphosphate hydrolases"/>
    <property type="match status" value="2"/>
</dbReference>
<dbReference type="EMBL" id="DF967972">
    <property type="protein sequence ID" value="GAP14596.1"/>
    <property type="molecule type" value="Genomic_DNA"/>
</dbReference>
<feature type="domain" description="Helicase ATP-binding" evidence="17">
    <location>
        <begin position="422"/>
        <end position="592"/>
    </location>
</feature>
<dbReference type="Gene3D" id="2.40.50.140">
    <property type="entry name" value="Nucleic acid-binding proteins"/>
    <property type="match status" value="1"/>
</dbReference>
<evidence type="ECO:0000256" key="6">
    <source>
        <dbReference type="ARBA" id="ARBA00022806"/>
    </source>
</evidence>
<keyword evidence="3 15" id="KW-0547">Nucleotide-binding</keyword>
<evidence type="ECO:0000256" key="14">
    <source>
        <dbReference type="ARBA" id="ARBA00048988"/>
    </source>
</evidence>
<dbReference type="AlphaFoldDB" id="A0A0S7BHM5"/>
<dbReference type="CDD" id="cd04488">
    <property type="entry name" value="RecG_wedge_OBF"/>
    <property type="match status" value="1"/>
</dbReference>
<keyword evidence="20" id="KW-1185">Reference proteome</keyword>
<keyword evidence="5 15" id="KW-0378">Hydrolase</keyword>
<evidence type="ECO:0000256" key="5">
    <source>
        <dbReference type="ARBA" id="ARBA00022801"/>
    </source>
</evidence>
<evidence type="ECO:0000256" key="1">
    <source>
        <dbReference type="ARBA" id="ARBA00007504"/>
    </source>
</evidence>
<evidence type="ECO:0000256" key="8">
    <source>
        <dbReference type="ARBA" id="ARBA00023125"/>
    </source>
</evidence>
<comment type="catalytic activity">
    <reaction evidence="12 15">
        <text>Couples ATP hydrolysis with the unwinding of duplex DNA by translocating in the 3'-5' direction.</text>
        <dbReference type="EC" id="5.6.2.4"/>
    </reaction>
</comment>
<dbReference type="InterPro" id="IPR033454">
    <property type="entry name" value="RecG_wedge"/>
</dbReference>
<dbReference type="InterPro" id="IPR014001">
    <property type="entry name" value="Helicase_ATP-bd"/>
</dbReference>
<dbReference type="Pfam" id="PF17191">
    <property type="entry name" value="RecG_wedge"/>
    <property type="match status" value="1"/>
</dbReference>
<dbReference type="NCBIfam" id="NF008168">
    <property type="entry name" value="PRK10917.2-2"/>
    <property type="match status" value="1"/>
</dbReference>
<reference evidence="19" key="1">
    <citation type="submission" date="2015-07" db="EMBL/GenBank/DDBJ databases">
        <title>Draft Genome Sequences of Anaerolinea thermolimosa IMO-1, Bellilinea caldifistulae GOMI-1, Leptolinea tardivitalis YMTK-2, Levilinea saccharolytica KIBI-1,Longilinea arvoryzae KOME-1, Previously Described as Members of the Anaerolineaceae (Chloroflexi).</title>
        <authorList>
            <person name="Sekiguchi Y."/>
            <person name="Ohashi A."/>
            <person name="Matsuura N."/>
            <person name="Tourlousse M.D."/>
        </authorList>
    </citation>
    <scope>NUCLEOTIDE SEQUENCE [LARGE SCALE GENOMIC DNA]</scope>
    <source>
        <strain evidence="19">KOME-1</strain>
    </source>
</reference>
<accession>A0A0S7BHM5</accession>
<dbReference type="Pfam" id="PF00271">
    <property type="entry name" value="Helicase_C"/>
    <property type="match status" value="1"/>
</dbReference>
<dbReference type="OrthoDB" id="9804325at2"/>
<evidence type="ECO:0000256" key="10">
    <source>
        <dbReference type="ARBA" id="ARBA00023204"/>
    </source>
</evidence>
<dbReference type="STRING" id="360412.LARV_02369"/>
<gene>
    <name evidence="19" type="ORF">LARV_02369</name>
</gene>
<dbReference type="PANTHER" id="PTHR47964:SF1">
    <property type="entry name" value="ATP-DEPENDENT DNA HELICASE HOMOLOG RECG, CHLOROPLASTIC"/>
    <property type="match status" value="1"/>
</dbReference>
<keyword evidence="11" id="KW-0413">Isomerase</keyword>
<dbReference type="InterPro" id="IPR047112">
    <property type="entry name" value="RecG/Mfd"/>
</dbReference>
<dbReference type="InterPro" id="IPR011545">
    <property type="entry name" value="DEAD/DEAH_box_helicase_dom"/>
</dbReference>
<evidence type="ECO:0000256" key="9">
    <source>
        <dbReference type="ARBA" id="ARBA00023172"/>
    </source>
</evidence>
<comment type="catalytic activity">
    <reaction evidence="14 15">
        <text>ATP + H2O = ADP + phosphate + H(+)</text>
        <dbReference type="Rhea" id="RHEA:13065"/>
        <dbReference type="ChEBI" id="CHEBI:15377"/>
        <dbReference type="ChEBI" id="CHEBI:15378"/>
        <dbReference type="ChEBI" id="CHEBI:30616"/>
        <dbReference type="ChEBI" id="CHEBI:43474"/>
        <dbReference type="ChEBI" id="CHEBI:456216"/>
        <dbReference type="EC" id="5.6.2.4"/>
    </reaction>
</comment>
<sequence length="842" mass="93875">MPSPFEKLQRYIRLESERGYDNRAVVGGLDKIIPWWEPEARTSTVAEETLQAILERLRAYPKAESEDRSRLVGELEILLEPLSKLPRAERPPRPQPAKTAPRPEHLNRPAHPVRSPERPSGNLPAHSSQPTRPPQPRTSPAALPSHEALDQGLRAPVTVLQGIGPSNAKTFSALGMNTLDDLLHYYPRRYDDYSQMKPINRLNPGEVVTILAAVKRIDNRNLHGKREITEAIVEDGTGALRITWFNQPWLANRLPVGTQIVLSGKVEMYLGRLVMNSPEWEYLEQEHLHTNRIVPVYSLTAGVSQKQLRKAIYQVASFWAPRHPDFMPVSIRETGNLIPLSTALVQVHFPDNPEKLAAARERLAFDEIFLLQLGVLSQKRSWQVATAQTFTAPEEWLQSIEAELPFALTGAQKHALGEIHSDLASGHPMERLLQGDVGSGKTIVAALAMASVAREGAQSALMAPTSILADQHYRSLTRLLCADEPTPGKPFKPSEIRLLIGDTSEADRQEILAGLANGEVKFLVGTHALIEDPVSFQRLQLAIVDEQHRFGVAQRAALRNKGENPHLLVMTATPIPRSLALSVYGDLDLSILDEMPAGRMPVETHVLLPLERERAYQLIRTQLKAGRQAFIIYPLVEKGDRDDESKAAVDEHARLQAEVFPHEKIGLLHGRMTPEDKDAVMKQFRDHEIDILVSTSVVEVGVDVPNATVMLIEGANRFGLAQLHQFRGRVGRGDAQSYCLLIPETDESIENERLKAMVETNDGFVLAERDLQQRGPGEFLGTRQAGFSELRMASLTNVRLIEKARQLAQLLFTQDPELSQPQNQALKAEMSHFWGNGRGDIS</sequence>
<dbReference type="GO" id="GO:0006310">
    <property type="term" value="P:DNA recombination"/>
    <property type="evidence" value="ECO:0007669"/>
    <property type="project" value="UniProtKB-UniRule"/>
</dbReference>
<dbReference type="Proteomes" id="UP000055060">
    <property type="component" value="Unassembled WGS sequence"/>
</dbReference>
<protein>
    <recommendedName>
        <fullName evidence="2 15">ATP-dependent DNA helicase RecG</fullName>
        <ecNumber evidence="13 15">5.6.2.4</ecNumber>
    </recommendedName>
</protein>
<evidence type="ECO:0000256" key="3">
    <source>
        <dbReference type="ARBA" id="ARBA00022741"/>
    </source>
</evidence>
<comment type="similarity">
    <text evidence="1 15">Belongs to the helicase family. RecG subfamily.</text>
</comment>
<dbReference type="GO" id="GO:0016887">
    <property type="term" value="F:ATP hydrolysis activity"/>
    <property type="evidence" value="ECO:0007669"/>
    <property type="project" value="RHEA"/>
</dbReference>
<dbReference type="InterPro" id="IPR012340">
    <property type="entry name" value="NA-bd_OB-fold"/>
</dbReference>
<dbReference type="InterPro" id="IPR001650">
    <property type="entry name" value="Helicase_C-like"/>
</dbReference>
<comment type="function">
    <text evidence="15">Plays a critical role in recombination and DNA repair. Helps process Holliday junction intermediates to mature products by catalyzing branch migration. Has replication fork regression activity, unwinds stalled or blocked replication forks to make a HJ that can be resolved. Has a DNA unwinding activity characteristic of a DNA helicase with 3'-5' polarity.</text>
</comment>
<dbReference type="CDD" id="cd17992">
    <property type="entry name" value="DEXHc_RecG"/>
    <property type="match status" value="1"/>
</dbReference>
<dbReference type="SUPFAM" id="SSF52540">
    <property type="entry name" value="P-loop containing nucleoside triphosphate hydrolases"/>
    <property type="match status" value="2"/>
</dbReference>
<dbReference type="GO" id="GO:0003677">
    <property type="term" value="F:DNA binding"/>
    <property type="evidence" value="ECO:0007669"/>
    <property type="project" value="UniProtKB-KW"/>
</dbReference>
<name>A0A0S7BHM5_9CHLR</name>
<keyword evidence="4 15" id="KW-0227">DNA damage</keyword>
<dbReference type="GO" id="GO:0006281">
    <property type="term" value="P:DNA repair"/>
    <property type="evidence" value="ECO:0007669"/>
    <property type="project" value="UniProtKB-UniRule"/>
</dbReference>
<keyword evidence="7 15" id="KW-0067">ATP-binding</keyword>
<evidence type="ECO:0000259" key="17">
    <source>
        <dbReference type="PROSITE" id="PS51192"/>
    </source>
</evidence>
<dbReference type="InterPro" id="IPR045562">
    <property type="entry name" value="RecG_dom3_C"/>
</dbReference>
<dbReference type="EC" id="5.6.2.4" evidence="13 15"/>
<dbReference type="PROSITE" id="PS51192">
    <property type="entry name" value="HELICASE_ATP_BIND_1"/>
    <property type="match status" value="1"/>
</dbReference>
<keyword evidence="10 15" id="KW-0234">DNA repair</keyword>
<dbReference type="SMART" id="SM00487">
    <property type="entry name" value="DEXDc"/>
    <property type="match status" value="1"/>
</dbReference>
<dbReference type="GO" id="GO:0005524">
    <property type="term" value="F:ATP binding"/>
    <property type="evidence" value="ECO:0007669"/>
    <property type="project" value="UniProtKB-KW"/>
</dbReference>
<keyword evidence="6 15" id="KW-0347">Helicase</keyword>
<evidence type="ECO:0000256" key="12">
    <source>
        <dbReference type="ARBA" id="ARBA00034617"/>
    </source>
</evidence>
<evidence type="ECO:0000256" key="13">
    <source>
        <dbReference type="ARBA" id="ARBA00034808"/>
    </source>
</evidence>
<evidence type="ECO:0000259" key="18">
    <source>
        <dbReference type="PROSITE" id="PS51194"/>
    </source>
</evidence>
<evidence type="ECO:0000256" key="11">
    <source>
        <dbReference type="ARBA" id="ARBA00023235"/>
    </source>
</evidence>
<feature type="domain" description="Helicase C-terminal" evidence="18">
    <location>
        <begin position="611"/>
        <end position="772"/>
    </location>
</feature>